<keyword evidence="3" id="KW-0732">Signal</keyword>
<dbReference type="InterPro" id="IPR017946">
    <property type="entry name" value="PLC-like_Pdiesterase_TIM-brl"/>
</dbReference>
<keyword evidence="8" id="KW-0472">Membrane</keyword>
<comment type="similarity">
    <text evidence="1">Belongs to the glycerophosphoryl diester phosphodiesterase family.</text>
</comment>
<dbReference type="AlphaFoldDB" id="M1C101"/>
<dbReference type="PROSITE" id="PS51704">
    <property type="entry name" value="GP_PDE"/>
    <property type="match status" value="1"/>
</dbReference>
<keyword evidence="4" id="KW-0319">Glycerol metabolism</keyword>
<evidence type="ECO:0000313" key="10">
    <source>
        <dbReference type="EnsemblPlants" id="PGSC0003DMT400057417"/>
    </source>
</evidence>
<dbReference type="HOGENOM" id="CLU_051294_0_0_1"/>
<evidence type="ECO:0000256" key="5">
    <source>
        <dbReference type="ARBA" id="ARBA00022801"/>
    </source>
</evidence>
<dbReference type="PANTHER" id="PTHR43620">
    <property type="entry name" value="GLYCEROPHOSPHORYL DIESTER PHOSPHODIESTERASE"/>
    <property type="match status" value="1"/>
</dbReference>
<name>M1C101_SOLTU</name>
<dbReference type="SUPFAM" id="SSF51695">
    <property type="entry name" value="PLC-like phosphodiesterases"/>
    <property type="match status" value="1"/>
</dbReference>
<evidence type="ECO:0000256" key="6">
    <source>
        <dbReference type="ARBA" id="ARBA00047512"/>
    </source>
</evidence>
<evidence type="ECO:0000256" key="2">
    <source>
        <dbReference type="ARBA" id="ARBA00012247"/>
    </source>
</evidence>
<feature type="domain" description="GP-PDE" evidence="9">
    <location>
        <begin position="1"/>
        <end position="161"/>
    </location>
</feature>
<feature type="transmembrane region" description="Helical" evidence="8">
    <location>
        <begin position="241"/>
        <end position="259"/>
    </location>
</feature>
<feature type="compositionally biased region" description="Polar residues" evidence="7">
    <location>
        <begin position="219"/>
        <end position="236"/>
    </location>
</feature>
<dbReference type="GO" id="GO:0006629">
    <property type="term" value="P:lipid metabolic process"/>
    <property type="evidence" value="ECO:0007669"/>
    <property type="project" value="InterPro"/>
</dbReference>
<keyword evidence="8" id="KW-1133">Transmembrane helix</keyword>
<dbReference type="Gramene" id="PGSC0003DMT400057417">
    <property type="protein sequence ID" value="PGSC0003DMT400057417"/>
    <property type="gene ID" value="PGSC0003DMG400022294"/>
</dbReference>
<dbReference type="ExpressionAtlas" id="M1C101">
    <property type="expression patterns" value="baseline"/>
</dbReference>
<protein>
    <recommendedName>
        <fullName evidence="2">glycerophosphodiester phosphodiesterase</fullName>
        <ecNumber evidence="2">3.1.4.46</ecNumber>
    </recommendedName>
</protein>
<feature type="region of interest" description="Disordered" evidence="7">
    <location>
        <begin position="205"/>
        <end position="236"/>
    </location>
</feature>
<reference evidence="10" key="2">
    <citation type="submission" date="2015-06" db="UniProtKB">
        <authorList>
            <consortium name="EnsemblPlants"/>
        </authorList>
    </citation>
    <scope>IDENTIFICATION</scope>
    <source>
        <strain evidence="10">DM1-3 516 R44</strain>
    </source>
</reference>
<dbReference type="Proteomes" id="UP000011115">
    <property type="component" value="Unassembled WGS sequence"/>
</dbReference>
<organism evidence="10 11">
    <name type="scientific">Solanum tuberosum</name>
    <name type="common">Potato</name>
    <dbReference type="NCBI Taxonomy" id="4113"/>
    <lineage>
        <taxon>Eukaryota</taxon>
        <taxon>Viridiplantae</taxon>
        <taxon>Streptophyta</taxon>
        <taxon>Embryophyta</taxon>
        <taxon>Tracheophyta</taxon>
        <taxon>Spermatophyta</taxon>
        <taxon>Magnoliopsida</taxon>
        <taxon>eudicotyledons</taxon>
        <taxon>Gunneridae</taxon>
        <taxon>Pentapetalae</taxon>
        <taxon>asterids</taxon>
        <taxon>lamiids</taxon>
        <taxon>Solanales</taxon>
        <taxon>Solanaceae</taxon>
        <taxon>Solanoideae</taxon>
        <taxon>Solaneae</taxon>
        <taxon>Solanum</taxon>
    </lineage>
</organism>
<dbReference type="Gene3D" id="3.20.20.190">
    <property type="entry name" value="Phosphatidylinositol (PI) phosphodiesterase"/>
    <property type="match status" value="1"/>
</dbReference>
<gene>
    <name evidence="10" type="primary">LOC102595856</name>
</gene>
<proteinExistence type="inferred from homology"/>
<dbReference type="EnsemblPlants" id="PGSC0003DMT400057417">
    <property type="protein sequence ID" value="PGSC0003DMT400057417"/>
    <property type="gene ID" value="PGSC0003DMG400022294"/>
</dbReference>
<sequence length="260" mass="28058">MQNAAYLAKQGLGVTDAVSDALSTAGYNNQTAKKVMIQSNDSSVLEEFKKSSYELVYLVDEDISDIKNSTLLEIKTFAKSVVITKNSVFPSEGAFIIGQTNVVQKLQSANLPVYVRLFNNEFVSQAWDFFSDSSTELNNYVLGAGVDGLVTEYPGTAARYRRNRCLAYKDLPSYMSPVQPGSLLGLMTVQSMPPVEPPNPVLDVSDVTEPPLPPVAKINPSNDNGSTARPPTTAPNGQSSIVASILMSSVAVLLAIFMVY</sequence>
<evidence type="ECO:0000259" key="9">
    <source>
        <dbReference type="PROSITE" id="PS51704"/>
    </source>
</evidence>
<evidence type="ECO:0000256" key="7">
    <source>
        <dbReference type="SAM" id="MobiDB-lite"/>
    </source>
</evidence>
<evidence type="ECO:0000256" key="8">
    <source>
        <dbReference type="SAM" id="Phobius"/>
    </source>
</evidence>
<dbReference type="Pfam" id="PF03009">
    <property type="entry name" value="GDPD"/>
    <property type="match status" value="1"/>
</dbReference>
<evidence type="ECO:0000256" key="1">
    <source>
        <dbReference type="ARBA" id="ARBA00007277"/>
    </source>
</evidence>
<keyword evidence="8" id="KW-0812">Transmembrane</keyword>
<keyword evidence="11" id="KW-1185">Reference proteome</keyword>
<dbReference type="OrthoDB" id="1058301at2759"/>
<comment type="catalytic activity">
    <reaction evidence="6">
        <text>a sn-glycero-3-phosphodiester + H2O = an alcohol + sn-glycerol 3-phosphate + H(+)</text>
        <dbReference type="Rhea" id="RHEA:12969"/>
        <dbReference type="ChEBI" id="CHEBI:15377"/>
        <dbReference type="ChEBI" id="CHEBI:15378"/>
        <dbReference type="ChEBI" id="CHEBI:30879"/>
        <dbReference type="ChEBI" id="CHEBI:57597"/>
        <dbReference type="ChEBI" id="CHEBI:83408"/>
        <dbReference type="EC" id="3.1.4.46"/>
    </reaction>
</comment>
<reference evidence="11" key="1">
    <citation type="journal article" date="2011" name="Nature">
        <title>Genome sequence and analysis of the tuber crop potato.</title>
        <authorList>
            <consortium name="The Potato Genome Sequencing Consortium"/>
        </authorList>
    </citation>
    <scope>NUCLEOTIDE SEQUENCE [LARGE SCALE GENOMIC DNA]</scope>
    <source>
        <strain evidence="11">cv. DM1-3 516 R44</strain>
    </source>
</reference>
<accession>M1C101</accession>
<dbReference type="EC" id="3.1.4.46" evidence="2"/>
<evidence type="ECO:0000256" key="3">
    <source>
        <dbReference type="ARBA" id="ARBA00022729"/>
    </source>
</evidence>
<dbReference type="InterPro" id="IPR030395">
    <property type="entry name" value="GP_PDE_dom"/>
</dbReference>
<evidence type="ECO:0000256" key="4">
    <source>
        <dbReference type="ARBA" id="ARBA00022798"/>
    </source>
</evidence>
<keyword evidence="5" id="KW-0378">Hydrolase</keyword>
<dbReference type="GO" id="GO:0006071">
    <property type="term" value="P:glycerol metabolic process"/>
    <property type="evidence" value="ECO:0007669"/>
    <property type="project" value="UniProtKB-KW"/>
</dbReference>
<evidence type="ECO:0000313" key="11">
    <source>
        <dbReference type="Proteomes" id="UP000011115"/>
    </source>
</evidence>
<dbReference type="GO" id="GO:0008889">
    <property type="term" value="F:glycerophosphodiester phosphodiesterase activity"/>
    <property type="evidence" value="ECO:0007669"/>
    <property type="project" value="UniProtKB-EC"/>
</dbReference>
<dbReference type="PANTHER" id="PTHR43620:SF7">
    <property type="entry name" value="GLYCEROPHOSPHODIESTER PHOSPHODIESTERASE GDPD5-RELATED"/>
    <property type="match status" value="1"/>
</dbReference>